<feature type="domain" description="AMP-dependent synthetase/ligase" evidence="3">
    <location>
        <begin position="11"/>
        <end position="345"/>
    </location>
</feature>
<dbReference type="Pfam" id="PF13193">
    <property type="entry name" value="AMP-binding_C"/>
    <property type="match status" value="1"/>
</dbReference>
<dbReference type="KEGG" id="ocn:CUC15_13730"/>
<accession>A0A345PIU3</accession>
<name>A0A345PIU3_9BACI</name>
<dbReference type="GO" id="GO:0006631">
    <property type="term" value="P:fatty acid metabolic process"/>
    <property type="evidence" value="ECO:0007669"/>
    <property type="project" value="TreeGrafter"/>
</dbReference>
<evidence type="ECO:0000313" key="5">
    <source>
        <dbReference type="EMBL" id="AXI09923.1"/>
    </source>
</evidence>
<dbReference type="PANTHER" id="PTHR43201:SF5">
    <property type="entry name" value="MEDIUM-CHAIN ACYL-COA LIGASE ACSF2, MITOCHONDRIAL"/>
    <property type="match status" value="1"/>
</dbReference>
<evidence type="ECO:0000313" key="6">
    <source>
        <dbReference type="Proteomes" id="UP000253908"/>
    </source>
</evidence>
<dbReference type="RefSeq" id="WP_114917209.1">
    <property type="nucleotide sequence ID" value="NZ_CP024848.1"/>
</dbReference>
<dbReference type="Gene3D" id="3.40.50.12780">
    <property type="entry name" value="N-terminal domain of ligase-like"/>
    <property type="match status" value="1"/>
</dbReference>
<keyword evidence="2" id="KW-0436">Ligase</keyword>
<dbReference type="Pfam" id="PF00501">
    <property type="entry name" value="AMP-binding"/>
    <property type="match status" value="1"/>
</dbReference>
<proteinExistence type="inferred from homology"/>
<evidence type="ECO:0000256" key="2">
    <source>
        <dbReference type="ARBA" id="ARBA00022598"/>
    </source>
</evidence>
<dbReference type="GO" id="GO:0031956">
    <property type="term" value="F:medium-chain fatty acid-CoA ligase activity"/>
    <property type="evidence" value="ECO:0007669"/>
    <property type="project" value="TreeGrafter"/>
</dbReference>
<dbReference type="Proteomes" id="UP000253908">
    <property type="component" value="Chromosome"/>
</dbReference>
<dbReference type="InterPro" id="IPR042099">
    <property type="entry name" value="ANL_N_sf"/>
</dbReference>
<dbReference type="InterPro" id="IPR000873">
    <property type="entry name" value="AMP-dep_synth/lig_dom"/>
</dbReference>
<dbReference type="AlphaFoldDB" id="A0A345PIU3"/>
<protein>
    <recommendedName>
        <fullName evidence="7">Acyl-CoA synthetase</fullName>
    </recommendedName>
</protein>
<dbReference type="PROSITE" id="PS00455">
    <property type="entry name" value="AMP_BINDING"/>
    <property type="match status" value="1"/>
</dbReference>
<sequence length="483" mass="54530">MGIGRDLKGIAQKNPEKAAILFEAQVITYADFYRTICQIQLNLLSLSRKNNPQKVAILIGNEPAFLELYFAVLTLGWIAIPFDPKWRKRDIVKIMKTADPDLIIISEHFPESISNMFDKSYGIETLKEPSDNMIVRDWNHNDNAAFYLGFTSGSTGTPKGFIRNHKSWLTSFSVAEQIFQYNQEDIILAPGPLCHSLSLFAATHALHIGATLQLTETFKPMVLNDRKATVVYAVPTMIHGFIEQTVNPVQEKIVFLLSGAKLQPELRRRLQHVFPKSVVYEYFGASELSFISYASNDVTDWYPDSVGKPFPGVKVTIRDQEMKRVTNGEIGEVFIESDFLFTSYLHNSEETEKVLTDYGATVGDLGFINDAGILTIVGRKKHMIISGGLNVYPEEVEKVMEEIAAVQEAVVIGIDDDYWGQKVIALVKWKKQAELEKLQAHCHAHLPNYKCPKEFYEVDDFPYTSTGKIARNDVALQIARYTS</sequence>
<keyword evidence="6" id="KW-1185">Reference proteome</keyword>
<evidence type="ECO:0008006" key="7">
    <source>
        <dbReference type="Google" id="ProtNLM"/>
    </source>
</evidence>
<evidence type="ECO:0000256" key="1">
    <source>
        <dbReference type="ARBA" id="ARBA00006432"/>
    </source>
</evidence>
<reference evidence="6" key="1">
    <citation type="submission" date="2017-11" db="EMBL/GenBank/DDBJ databases">
        <authorList>
            <person name="Zhu W."/>
        </authorList>
    </citation>
    <scope>NUCLEOTIDE SEQUENCE [LARGE SCALE GENOMIC DNA]</scope>
    <source>
        <strain evidence="6">160</strain>
    </source>
</reference>
<evidence type="ECO:0000259" key="3">
    <source>
        <dbReference type="Pfam" id="PF00501"/>
    </source>
</evidence>
<dbReference type="OrthoDB" id="9803968at2"/>
<dbReference type="InterPro" id="IPR045851">
    <property type="entry name" value="AMP-bd_C_sf"/>
</dbReference>
<dbReference type="EMBL" id="CP024848">
    <property type="protein sequence ID" value="AXI09923.1"/>
    <property type="molecule type" value="Genomic_DNA"/>
</dbReference>
<comment type="similarity">
    <text evidence="1">Belongs to the ATP-dependent AMP-binding enzyme family.</text>
</comment>
<dbReference type="PANTHER" id="PTHR43201">
    <property type="entry name" value="ACYL-COA SYNTHETASE"/>
    <property type="match status" value="1"/>
</dbReference>
<dbReference type="Gene3D" id="3.30.300.30">
    <property type="match status" value="1"/>
</dbReference>
<dbReference type="SUPFAM" id="SSF56801">
    <property type="entry name" value="Acetyl-CoA synthetase-like"/>
    <property type="match status" value="1"/>
</dbReference>
<organism evidence="5 6">
    <name type="scientific">Oceanobacillus zhaokaii</name>
    <dbReference type="NCBI Taxonomy" id="2052660"/>
    <lineage>
        <taxon>Bacteria</taxon>
        <taxon>Bacillati</taxon>
        <taxon>Bacillota</taxon>
        <taxon>Bacilli</taxon>
        <taxon>Bacillales</taxon>
        <taxon>Bacillaceae</taxon>
        <taxon>Oceanobacillus</taxon>
    </lineage>
</organism>
<gene>
    <name evidence="5" type="ORF">CUC15_13730</name>
</gene>
<dbReference type="InterPro" id="IPR025110">
    <property type="entry name" value="AMP-bd_C"/>
</dbReference>
<dbReference type="InterPro" id="IPR020845">
    <property type="entry name" value="AMP-binding_CS"/>
</dbReference>
<feature type="domain" description="AMP-binding enzyme C-terminal" evidence="4">
    <location>
        <begin position="395"/>
        <end position="468"/>
    </location>
</feature>
<evidence type="ECO:0000259" key="4">
    <source>
        <dbReference type="Pfam" id="PF13193"/>
    </source>
</evidence>